<accession>A0A8J3E4R1</accession>
<feature type="transmembrane region" description="Helical" evidence="6">
    <location>
        <begin position="258"/>
        <end position="276"/>
    </location>
</feature>
<protein>
    <submittedName>
        <fullName evidence="9">Membrane protein</fullName>
    </submittedName>
</protein>
<dbReference type="PANTHER" id="PTHR43738:SF2">
    <property type="entry name" value="ABC TRANSPORTER PERMEASE"/>
    <property type="match status" value="1"/>
</dbReference>
<evidence type="ECO:0000256" key="5">
    <source>
        <dbReference type="ARBA" id="ARBA00023136"/>
    </source>
</evidence>
<dbReference type="Proteomes" id="UP000646365">
    <property type="component" value="Unassembled WGS sequence"/>
</dbReference>
<dbReference type="InterPro" id="IPR025857">
    <property type="entry name" value="MacB_PCD"/>
</dbReference>
<evidence type="ECO:0000256" key="2">
    <source>
        <dbReference type="ARBA" id="ARBA00022475"/>
    </source>
</evidence>
<feature type="transmembrane region" description="Helical" evidence="6">
    <location>
        <begin position="344"/>
        <end position="370"/>
    </location>
</feature>
<evidence type="ECO:0000256" key="6">
    <source>
        <dbReference type="SAM" id="Phobius"/>
    </source>
</evidence>
<dbReference type="AlphaFoldDB" id="A0A8J3E4R1"/>
<dbReference type="PANTHER" id="PTHR43738">
    <property type="entry name" value="ABC TRANSPORTER, MEMBRANE PROTEIN"/>
    <property type="match status" value="1"/>
</dbReference>
<proteinExistence type="predicted"/>
<comment type="subcellular location">
    <subcellularLocation>
        <location evidence="1">Cell membrane</location>
        <topology evidence="1">Multi-pass membrane protein</topology>
    </subcellularLocation>
</comment>
<evidence type="ECO:0000259" key="7">
    <source>
        <dbReference type="Pfam" id="PF02687"/>
    </source>
</evidence>
<evidence type="ECO:0000313" key="9">
    <source>
        <dbReference type="EMBL" id="GGF29401.1"/>
    </source>
</evidence>
<name>A0A8J3E4R1_9PROT</name>
<reference evidence="9" key="2">
    <citation type="submission" date="2020-09" db="EMBL/GenBank/DDBJ databases">
        <authorList>
            <person name="Sun Q."/>
            <person name="Zhou Y."/>
        </authorList>
    </citation>
    <scope>NUCLEOTIDE SEQUENCE</scope>
    <source>
        <strain evidence="9">CGMCC 1.15725</strain>
    </source>
</reference>
<sequence length="409" mass="42627">MNPLPLLLADLKRHWGGALAIVLLIAVAVALGVSVSATARALRQGSADAARSFDLLIGAPGSQTQLVLTGVYLQPAALPLIDGRLLADLAADPGVAAAAPIGFGDFHRGYPIVGTDAAFAQRWGAVPIAEGRMFARRDEVVLGAGIDWPLGTRFHPSHGQHHAVEDDDDEAAHQHQELTYTVVGRLAPQGTPWDRAILASIESVWWVHGLPDGHPLGTPETRLGPPWDRESLAGIPTIVVKPKGIADAYRLRDQYRRGGTMALFPAEVLIGLYQTLGDARALIAAIALGTQVLVVAAVLLAVLATLATRRKQLAVLRALGASRAFLFLLIWLEVEGLVLTSGLLGLGLGWAGAAALAGTFAARTGVVLLVEIGGPEVVLVAGLTLAGAALSLLPALGAYRTPVSTALRG</sequence>
<dbReference type="GO" id="GO:0005886">
    <property type="term" value="C:plasma membrane"/>
    <property type="evidence" value="ECO:0007669"/>
    <property type="project" value="UniProtKB-SubCell"/>
</dbReference>
<evidence type="ECO:0000256" key="4">
    <source>
        <dbReference type="ARBA" id="ARBA00022989"/>
    </source>
</evidence>
<keyword evidence="5 6" id="KW-0472">Membrane</keyword>
<feature type="transmembrane region" description="Helical" evidence="6">
    <location>
        <begin position="377"/>
        <end position="399"/>
    </location>
</feature>
<dbReference type="EMBL" id="BMJQ01000010">
    <property type="protein sequence ID" value="GGF29401.1"/>
    <property type="molecule type" value="Genomic_DNA"/>
</dbReference>
<keyword evidence="10" id="KW-1185">Reference proteome</keyword>
<evidence type="ECO:0000259" key="8">
    <source>
        <dbReference type="Pfam" id="PF12704"/>
    </source>
</evidence>
<evidence type="ECO:0000256" key="1">
    <source>
        <dbReference type="ARBA" id="ARBA00004651"/>
    </source>
</evidence>
<dbReference type="Pfam" id="PF02687">
    <property type="entry name" value="FtsX"/>
    <property type="match status" value="1"/>
</dbReference>
<keyword evidence="4 6" id="KW-1133">Transmembrane helix</keyword>
<keyword evidence="3 6" id="KW-0812">Transmembrane</keyword>
<comment type="caution">
    <text evidence="9">The sequence shown here is derived from an EMBL/GenBank/DDBJ whole genome shotgun (WGS) entry which is preliminary data.</text>
</comment>
<dbReference type="InterPro" id="IPR003838">
    <property type="entry name" value="ABC3_permease_C"/>
</dbReference>
<gene>
    <name evidence="9" type="ORF">GCM10011611_39320</name>
</gene>
<feature type="transmembrane region" description="Helical" evidence="6">
    <location>
        <begin position="282"/>
        <end position="307"/>
    </location>
</feature>
<feature type="domain" description="MacB-like periplasmic core" evidence="8">
    <location>
        <begin position="19"/>
        <end position="204"/>
    </location>
</feature>
<dbReference type="InterPro" id="IPR051125">
    <property type="entry name" value="ABC-4/HrtB_transporter"/>
</dbReference>
<evidence type="ECO:0000256" key="3">
    <source>
        <dbReference type="ARBA" id="ARBA00022692"/>
    </source>
</evidence>
<organism evidence="9 10">
    <name type="scientific">Aliidongia dinghuensis</name>
    <dbReference type="NCBI Taxonomy" id="1867774"/>
    <lineage>
        <taxon>Bacteria</taxon>
        <taxon>Pseudomonadati</taxon>
        <taxon>Pseudomonadota</taxon>
        <taxon>Alphaproteobacteria</taxon>
        <taxon>Rhodospirillales</taxon>
        <taxon>Dongiaceae</taxon>
        <taxon>Aliidongia</taxon>
    </lineage>
</organism>
<feature type="transmembrane region" description="Helical" evidence="6">
    <location>
        <begin position="15"/>
        <end position="35"/>
    </location>
</feature>
<feature type="domain" description="ABC3 transporter permease C-terminal" evidence="7">
    <location>
        <begin position="286"/>
        <end position="400"/>
    </location>
</feature>
<evidence type="ECO:0000313" key="10">
    <source>
        <dbReference type="Proteomes" id="UP000646365"/>
    </source>
</evidence>
<dbReference type="RefSeq" id="WP_189048878.1">
    <property type="nucleotide sequence ID" value="NZ_BMJQ01000010.1"/>
</dbReference>
<dbReference type="Pfam" id="PF12704">
    <property type="entry name" value="MacB_PCD"/>
    <property type="match status" value="1"/>
</dbReference>
<reference evidence="9" key="1">
    <citation type="journal article" date="2014" name="Int. J. Syst. Evol. Microbiol.">
        <title>Complete genome sequence of Corynebacterium casei LMG S-19264T (=DSM 44701T), isolated from a smear-ripened cheese.</title>
        <authorList>
            <consortium name="US DOE Joint Genome Institute (JGI-PGF)"/>
            <person name="Walter F."/>
            <person name="Albersmeier A."/>
            <person name="Kalinowski J."/>
            <person name="Ruckert C."/>
        </authorList>
    </citation>
    <scope>NUCLEOTIDE SEQUENCE</scope>
    <source>
        <strain evidence="9">CGMCC 1.15725</strain>
    </source>
</reference>
<keyword evidence="2" id="KW-1003">Cell membrane</keyword>